<evidence type="ECO:0000259" key="5">
    <source>
        <dbReference type="PROSITE" id="PS50405"/>
    </source>
</evidence>
<dbReference type="HOGENOM" id="CLU_011226_5_1_1"/>
<dbReference type="PROSITE" id="PS50405">
    <property type="entry name" value="GST_CTER"/>
    <property type="match status" value="1"/>
</dbReference>
<evidence type="ECO:0000256" key="4">
    <source>
        <dbReference type="ARBA" id="ARBA00047960"/>
    </source>
</evidence>
<dbReference type="eggNOG" id="KOG0867">
    <property type="taxonomic scope" value="Eukaryota"/>
</dbReference>
<dbReference type="FunFam" id="1.20.1050.10:FF:000004">
    <property type="entry name" value="Glutathione S-transferase F2"/>
    <property type="match status" value="1"/>
</dbReference>
<dbReference type="Gramene" id="OMERI05G03280.1">
    <property type="protein sequence ID" value="OMERI05G03280.1"/>
    <property type="gene ID" value="OMERI05G03280"/>
</dbReference>
<dbReference type="PANTHER" id="PTHR43900:SF59">
    <property type="entry name" value="GLUTATHIONE TRANSFERASE"/>
    <property type="match status" value="1"/>
</dbReference>
<evidence type="ECO:0000256" key="2">
    <source>
        <dbReference type="ARBA" id="ARBA00012452"/>
    </source>
</evidence>
<dbReference type="InterPro" id="IPR004046">
    <property type="entry name" value="GST_C"/>
</dbReference>
<feature type="domain" description="GST C-terminal" evidence="5">
    <location>
        <begin position="121"/>
        <end position="246"/>
    </location>
</feature>
<comment type="catalytic activity">
    <reaction evidence="4">
        <text>RX + glutathione = an S-substituted glutathione + a halide anion + H(+)</text>
        <dbReference type="Rhea" id="RHEA:16437"/>
        <dbReference type="ChEBI" id="CHEBI:15378"/>
        <dbReference type="ChEBI" id="CHEBI:16042"/>
        <dbReference type="ChEBI" id="CHEBI:17792"/>
        <dbReference type="ChEBI" id="CHEBI:57925"/>
        <dbReference type="ChEBI" id="CHEBI:90779"/>
        <dbReference type="EC" id="2.5.1.18"/>
    </reaction>
</comment>
<dbReference type="PANTHER" id="PTHR43900">
    <property type="entry name" value="GLUTATHIONE S-TRANSFERASE RHO"/>
    <property type="match status" value="1"/>
</dbReference>
<dbReference type="SUPFAM" id="SSF47616">
    <property type="entry name" value="GST C-terminal domain-like"/>
    <property type="match status" value="1"/>
</dbReference>
<dbReference type="InterPro" id="IPR034347">
    <property type="entry name" value="GST_Phi_C"/>
</dbReference>
<accession>A0A0E0DM17</accession>
<reference evidence="6" key="2">
    <citation type="submission" date="2018-05" db="EMBL/GenBank/DDBJ databases">
        <title>OmerRS3 (Oryza meridionalis Reference Sequence Version 3).</title>
        <authorList>
            <person name="Zhang J."/>
            <person name="Kudrna D."/>
            <person name="Lee S."/>
            <person name="Talag J."/>
            <person name="Welchert J."/>
            <person name="Wing R.A."/>
        </authorList>
    </citation>
    <scope>NUCLEOTIDE SEQUENCE [LARGE SCALE GENOMIC DNA]</scope>
    <source>
        <strain evidence="6">cv. OR44</strain>
    </source>
</reference>
<organism evidence="6">
    <name type="scientific">Oryza meridionalis</name>
    <dbReference type="NCBI Taxonomy" id="40149"/>
    <lineage>
        <taxon>Eukaryota</taxon>
        <taxon>Viridiplantae</taxon>
        <taxon>Streptophyta</taxon>
        <taxon>Embryophyta</taxon>
        <taxon>Tracheophyta</taxon>
        <taxon>Spermatophyta</taxon>
        <taxon>Magnoliopsida</taxon>
        <taxon>Liliopsida</taxon>
        <taxon>Poales</taxon>
        <taxon>Poaceae</taxon>
        <taxon>BOP clade</taxon>
        <taxon>Oryzoideae</taxon>
        <taxon>Oryzeae</taxon>
        <taxon>Oryzinae</taxon>
        <taxon>Oryza</taxon>
    </lineage>
</organism>
<dbReference type="GO" id="GO:0009636">
    <property type="term" value="P:response to toxic substance"/>
    <property type="evidence" value="ECO:0007669"/>
    <property type="project" value="UniProtKB-ARBA"/>
</dbReference>
<dbReference type="Pfam" id="PF00043">
    <property type="entry name" value="GST_C"/>
    <property type="match status" value="1"/>
</dbReference>
<dbReference type="GO" id="GO:0006749">
    <property type="term" value="P:glutathione metabolic process"/>
    <property type="evidence" value="ECO:0007669"/>
    <property type="project" value="TreeGrafter"/>
</dbReference>
<keyword evidence="7" id="KW-1185">Reference proteome</keyword>
<evidence type="ECO:0000313" key="6">
    <source>
        <dbReference type="EnsemblPlants" id="OMERI05G03280.1"/>
    </source>
</evidence>
<dbReference type="AlphaFoldDB" id="A0A0E0DM17"/>
<dbReference type="Gene3D" id="1.20.1050.10">
    <property type="match status" value="1"/>
</dbReference>
<dbReference type="InterPro" id="IPR010987">
    <property type="entry name" value="Glutathione-S-Trfase_C-like"/>
</dbReference>
<dbReference type="EnsemblPlants" id="OMERI05G03280.1">
    <property type="protein sequence ID" value="OMERI05G03280.1"/>
    <property type="gene ID" value="OMERI05G03280"/>
</dbReference>
<dbReference type="Proteomes" id="UP000008021">
    <property type="component" value="Chromosome 5"/>
</dbReference>
<dbReference type="EC" id="2.5.1.18" evidence="2"/>
<reference evidence="6" key="1">
    <citation type="submission" date="2015-04" db="UniProtKB">
        <authorList>
            <consortium name="EnsemblPlants"/>
        </authorList>
    </citation>
    <scope>IDENTIFICATION</scope>
</reference>
<protein>
    <recommendedName>
        <fullName evidence="2">glutathione transferase</fullName>
        <ecNumber evidence="2">2.5.1.18</ecNumber>
    </recommendedName>
</protein>
<evidence type="ECO:0000256" key="1">
    <source>
        <dbReference type="ARBA" id="ARBA00010128"/>
    </source>
</evidence>
<dbReference type="STRING" id="40149.A0A0E0DM17"/>
<dbReference type="CDD" id="cd03187">
    <property type="entry name" value="GST_C_Phi"/>
    <property type="match status" value="1"/>
</dbReference>
<comment type="similarity">
    <text evidence="1">Belongs to the GST superfamily. Phi family.</text>
</comment>
<evidence type="ECO:0000313" key="7">
    <source>
        <dbReference type="Proteomes" id="UP000008021"/>
    </source>
</evidence>
<name>A0A0E0DM17_9ORYZ</name>
<dbReference type="GO" id="GO:0005737">
    <property type="term" value="C:cytoplasm"/>
    <property type="evidence" value="ECO:0007669"/>
    <property type="project" value="TreeGrafter"/>
</dbReference>
<dbReference type="GO" id="GO:0004364">
    <property type="term" value="F:glutathione transferase activity"/>
    <property type="evidence" value="ECO:0007669"/>
    <property type="project" value="UniProtKB-EC"/>
</dbReference>
<dbReference type="Gene3D" id="3.40.30.10">
    <property type="entry name" value="Glutaredoxin"/>
    <property type="match status" value="1"/>
</dbReference>
<sequence>MVKLAFVSRSVHHHSPHQAVSLKLPPSRRSIKGKRKQRCCCKKAFSSHEREETDGSEVAGPAGSPLVAAVLASLEEAGGAGGYELVGTAAAREQSTLPHLARNPFGKIPAFEDGEVTLFGNLEESAMVDMWMEVEAHHYDPAISHIIRECVIKPMIGGGGRDQAVVDENVEKLRKVLEVYERRLSESEYLAGDFVSVADLNHFPYTYYLMTTEYATLVGSCTNVKAWWERLLVRPAVRKVAALFPL</sequence>
<keyword evidence="3" id="KW-0808">Transferase</keyword>
<evidence type="ECO:0000256" key="3">
    <source>
        <dbReference type="ARBA" id="ARBA00022679"/>
    </source>
</evidence>
<dbReference type="GO" id="GO:0043295">
    <property type="term" value="F:glutathione binding"/>
    <property type="evidence" value="ECO:0007669"/>
    <property type="project" value="TreeGrafter"/>
</dbReference>
<dbReference type="InterPro" id="IPR036282">
    <property type="entry name" value="Glutathione-S-Trfase_C_sf"/>
</dbReference>
<proteinExistence type="inferred from homology"/>